<keyword evidence="2" id="KW-0472">Membrane</keyword>
<evidence type="ECO:0000313" key="3">
    <source>
        <dbReference type="EMBL" id="MST56503.1"/>
    </source>
</evidence>
<protein>
    <submittedName>
        <fullName evidence="3">Uncharacterized protein</fullName>
    </submittedName>
</protein>
<dbReference type="AlphaFoldDB" id="A0A6L5YEI4"/>
<organism evidence="3 4">
    <name type="scientific">Pyramidobacter porci</name>
    <dbReference type="NCBI Taxonomy" id="2605789"/>
    <lineage>
        <taxon>Bacteria</taxon>
        <taxon>Thermotogati</taxon>
        <taxon>Synergistota</taxon>
        <taxon>Synergistia</taxon>
        <taxon>Synergistales</taxon>
        <taxon>Dethiosulfovibrionaceae</taxon>
        <taxon>Pyramidobacter</taxon>
    </lineage>
</organism>
<feature type="transmembrane region" description="Helical" evidence="2">
    <location>
        <begin position="44"/>
        <end position="65"/>
    </location>
</feature>
<reference evidence="3 4" key="1">
    <citation type="submission" date="2019-08" db="EMBL/GenBank/DDBJ databases">
        <title>In-depth cultivation of the pig gut microbiome towards novel bacterial diversity and tailored functional studies.</title>
        <authorList>
            <person name="Wylensek D."/>
            <person name="Hitch T.C.A."/>
            <person name="Clavel T."/>
        </authorList>
    </citation>
    <scope>NUCLEOTIDE SEQUENCE [LARGE SCALE GENOMIC DNA]</scope>
    <source>
        <strain evidence="3 4">SM-530-WT-4B</strain>
    </source>
</reference>
<keyword evidence="4" id="KW-1185">Reference proteome</keyword>
<sequence length="105" mass="11752">MAKKRQQDGFWSGLLVSLALSAEWSAPAWIALALHHWAGISLRWFWGLLGLWIFPLGLSSLSMAVMKRAIDAPEPERPNKNPYSVGASHAVREEGKNSRRADRDL</sequence>
<dbReference type="Proteomes" id="UP000473699">
    <property type="component" value="Unassembled WGS sequence"/>
</dbReference>
<feature type="compositionally biased region" description="Basic and acidic residues" evidence="1">
    <location>
        <begin position="90"/>
        <end position="105"/>
    </location>
</feature>
<gene>
    <name evidence="3" type="ORF">FYJ74_10750</name>
</gene>
<evidence type="ECO:0000256" key="2">
    <source>
        <dbReference type="SAM" id="Phobius"/>
    </source>
</evidence>
<comment type="caution">
    <text evidence="3">The sequence shown here is derived from an EMBL/GenBank/DDBJ whole genome shotgun (WGS) entry which is preliminary data.</text>
</comment>
<feature type="region of interest" description="Disordered" evidence="1">
    <location>
        <begin position="71"/>
        <end position="105"/>
    </location>
</feature>
<evidence type="ECO:0000256" key="1">
    <source>
        <dbReference type="SAM" id="MobiDB-lite"/>
    </source>
</evidence>
<accession>A0A6L5YEI4</accession>
<dbReference type="RefSeq" id="WP_154529583.1">
    <property type="nucleotide sequence ID" value="NZ_VUNH01000013.1"/>
</dbReference>
<proteinExistence type="predicted"/>
<name>A0A6L5YEI4_9BACT</name>
<keyword evidence="2" id="KW-1133">Transmembrane helix</keyword>
<keyword evidence="2" id="KW-0812">Transmembrane</keyword>
<evidence type="ECO:0000313" key="4">
    <source>
        <dbReference type="Proteomes" id="UP000473699"/>
    </source>
</evidence>
<dbReference type="EMBL" id="VUNH01000013">
    <property type="protein sequence ID" value="MST56503.1"/>
    <property type="molecule type" value="Genomic_DNA"/>
</dbReference>